<dbReference type="GO" id="GO:0006310">
    <property type="term" value="P:DNA recombination"/>
    <property type="evidence" value="ECO:0007669"/>
    <property type="project" value="UniProtKB-KW"/>
</dbReference>
<feature type="non-terminal residue" evidence="3">
    <location>
        <position position="1"/>
    </location>
</feature>
<evidence type="ECO:0000256" key="1">
    <source>
        <dbReference type="RuleBase" id="RU363044"/>
    </source>
</evidence>
<keyword evidence="1" id="KW-0227">DNA damage</keyword>
<dbReference type="Gene3D" id="3.40.50.300">
    <property type="entry name" value="P-loop containing nucleotide triphosphate hydrolases"/>
    <property type="match status" value="1"/>
</dbReference>
<dbReference type="InterPro" id="IPR010285">
    <property type="entry name" value="DNA_helicase_pif1-like_DEAD"/>
</dbReference>
<protein>
    <recommendedName>
        <fullName evidence="1">ATP-dependent DNA helicase</fullName>
        <ecNumber evidence="1">5.6.2.3</ecNumber>
    </recommendedName>
</protein>
<dbReference type="GO" id="GO:0000723">
    <property type="term" value="P:telomere maintenance"/>
    <property type="evidence" value="ECO:0007669"/>
    <property type="project" value="InterPro"/>
</dbReference>
<dbReference type="GO" id="GO:0043139">
    <property type="term" value="F:5'-3' DNA helicase activity"/>
    <property type="evidence" value="ECO:0007669"/>
    <property type="project" value="UniProtKB-EC"/>
</dbReference>
<dbReference type="InterPro" id="IPR051055">
    <property type="entry name" value="PIF1_helicase"/>
</dbReference>
<dbReference type="Pfam" id="PF05970">
    <property type="entry name" value="PIF1"/>
    <property type="match status" value="1"/>
</dbReference>
<dbReference type="GO" id="GO:0016787">
    <property type="term" value="F:hydrolase activity"/>
    <property type="evidence" value="ECO:0007669"/>
    <property type="project" value="UniProtKB-KW"/>
</dbReference>
<dbReference type="GO" id="GO:0006281">
    <property type="term" value="P:DNA repair"/>
    <property type="evidence" value="ECO:0007669"/>
    <property type="project" value="UniProtKB-KW"/>
</dbReference>
<dbReference type="InterPro" id="IPR027417">
    <property type="entry name" value="P-loop_NTPase"/>
</dbReference>
<dbReference type="EC" id="5.6.2.3" evidence="1"/>
<gene>
    <name evidence="3" type="ORF">Vretimale_18793</name>
</gene>
<accession>A0A8J4GVM2</accession>
<dbReference type="Proteomes" id="UP000722791">
    <property type="component" value="Unassembled WGS sequence"/>
</dbReference>
<dbReference type="AlphaFoldDB" id="A0A8J4GVM2"/>
<evidence type="ECO:0000313" key="4">
    <source>
        <dbReference type="Proteomes" id="UP000722791"/>
    </source>
</evidence>
<comment type="caution">
    <text evidence="3">The sequence shown here is derived from an EMBL/GenBank/DDBJ whole genome shotgun (WGS) entry which is preliminary data.</text>
</comment>
<evidence type="ECO:0000313" key="3">
    <source>
        <dbReference type="EMBL" id="GIM16138.1"/>
    </source>
</evidence>
<dbReference type="GO" id="GO:0005524">
    <property type="term" value="F:ATP binding"/>
    <property type="evidence" value="ECO:0007669"/>
    <property type="project" value="UniProtKB-KW"/>
</dbReference>
<sequence>ACIQRQYAPTVDQQVAQCLISQCEVDPDQHNVLAILEQNMHKLWRIQGAGGHGKSHTLRAFIAKATSMGKRVIVCATTAKASKLLGDGACTVHMAFGFTGPSWIPLTNPNILMYIDLADVIVIDEVSMAKADLLQEVHQRCIDASPNSTEPFAGKFVILGGDKHQLPAVCDRRCNEASCIHQPYRWAMWPHFREIVLQKNYFL</sequence>
<reference evidence="3" key="1">
    <citation type="journal article" date="2021" name="Proc. Natl. Acad. Sci. U.S.A.">
        <title>Three genomes in the algal genus Volvox reveal the fate of a haploid sex-determining region after a transition to homothallism.</title>
        <authorList>
            <person name="Yamamoto K."/>
            <person name="Hamaji T."/>
            <person name="Kawai-Toyooka H."/>
            <person name="Matsuzaki R."/>
            <person name="Takahashi F."/>
            <person name="Nishimura Y."/>
            <person name="Kawachi M."/>
            <person name="Noguchi H."/>
            <person name="Minakuchi Y."/>
            <person name="Umen J.G."/>
            <person name="Toyoda A."/>
            <person name="Nozaki H."/>
        </authorList>
    </citation>
    <scope>NUCLEOTIDE SEQUENCE</scope>
    <source>
        <strain evidence="3">NIES-3785</strain>
    </source>
</reference>
<dbReference type="PANTHER" id="PTHR47642:SF5">
    <property type="entry name" value="ATP-DEPENDENT DNA HELICASE"/>
    <property type="match status" value="1"/>
</dbReference>
<comment type="catalytic activity">
    <reaction evidence="1">
        <text>ATP + H2O = ADP + phosphate + H(+)</text>
        <dbReference type="Rhea" id="RHEA:13065"/>
        <dbReference type="ChEBI" id="CHEBI:15377"/>
        <dbReference type="ChEBI" id="CHEBI:15378"/>
        <dbReference type="ChEBI" id="CHEBI:30616"/>
        <dbReference type="ChEBI" id="CHEBI:43474"/>
        <dbReference type="ChEBI" id="CHEBI:456216"/>
        <dbReference type="EC" id="5.6.2.3"/>
    </reaction>
</comment>
<keyword evidence="1" id="KW-0347">Helicase</keyword>
<dbReference type="SUPFAM" id="SSF52540">
    <property type="entry name" value="P-loop containing nucleoside triphosphate hydrolases"/>
    <property type="match status" value="1"/>
</dbReference>
<dbReference type="EMBL" id="BNCQ01000074">
    <property type="protein sequence ID" value="GIM16138.1"/>
    <property type="molecule type" value="Genomic_DNA"/>
</dbReference>
<proteinExistence type="inferred from homology"/>
<dbReference type="PANTHER" id="PTHR47642">
    <property type="entry name" value="ATP-DEPENDENT DNA HELICASE"/>
    <property type="match status" value="1"/>
</dbReference>
<keyword evidence="1" id="KW-0547">Nucleotide-binding</keyword>
<comment type="similarity">
    <text evidence="1">Belongs to the helicase family.</text>
</comment>
<keyword evidence="1" id="KW-0234">DNA repair</keyword>
<keyword evidence="1" id="KW-0067">ATP-binding</keyword>
<keyword evidence="1" id="KW-0233">DNA recombination</keyword>
<comment type="cofactor">
    <cofactor evidence="1">
        <name>Mg(2+)</name>
        <dbReference type="ChEBI" id="CHEBI:18420"/>
    </cofactor>
</comment>
<feature type="domain" description="DNA helicase Pif1-like DEAD-box helicase" evidence="2">
    <location>
        <begin position="37"/>
        <end position="201"/>
    </location>
</feature>
<keyword evidence="1" id="KW-0378">Hydrolase</keyword>
<organism evidence="3 4">
    <name type="scientific">Volvox reticuliferus</name>
    <dbReference type="NCBI Taxonomy" id="1737510"/>
    <lineage>
        <taxon>Eukaryota</taxon>
        <taxon>Viridiplantae</taxon>
        <taxon>Chlorophyta</taxon>
        <taxon>core chlorophytes</taxon>
        <taxon>Chlorophyceae</taxon>
        <taxon>CS clade</taxon>
        <taxon>Chlamydomonadales</taxon>
        <taxon>Volvocaceae</taxon>
        <taxon>Volvox</taxon>
    </lineage>
</organism>
<evidence type="ECO:0000259" key="2">
    <source>
        <dbReference type="Pfam" id="PF05970"/>
    </source>
</evidence>
<name>A0A8J4GVM2_9CHLO</name>